<proteinExistence type="inferred from homology"/>
<keyword evidence="2 4" id="KW-0012">Acyltransferase</keyword>
<dbReference type="eggNOG" id="COG0331">
    <property type="taxonomic scope" value="Bacteria"/>
</dbReference>
<dbReference type="GeneID" id="84800431"/>
<name>E0E2I2_9FIRM</name>
<protein>
    <recommendedName>
        <fullName evidence="4">Malonyl CoA-acyl carrier protein transacylase</fullName>
        <ecNumber evidence="4">2.3.1.39</ecNumber>
    </recommendedName>
</protein>
<dbReference type="PIRSF" id="PIRSF000446">
    <property type="entry name" value="Mct"/>
    <property type="match status" value="1"/>
</dbReference>
<dbReference type="SUPFAM" id="SSF55048">
    <property type="entry name" value="Probable ACP-binding domain of malonyl-CoA ACP transacylase"/>
    <property type="match status" value="1"/>
</dbReference>
<reference evidence="7 8" key="1">
    <citation type="submission" date="2010-08" db="EMBL/GenBank/DDBJ databases">
        <authorList>
            <person name="Harkins D.M."/>
            <person name="Madupu R."/>
            <person name="Durkin A.S."/>
            <person name="Torralba M."/>
            <person name="Methe B."/>
            <person name="Sutton G.G."/>
            <person name="Nelson K.E."/>
        </authorList>
    </citation>
    <scope>NUCLEOTIDE SEQUENCE [LARGE SCALE GENOMIC DNA]</scope>
    <source>
        <strain evidence="7 8">DSM 17678</strain>
    </source>
</reference>
<evidence type="ECO:0000256" key="1">
    <source>
        <dbReference type="ARBA" id="ARBA00022679"/>
    </source>
</evidence>
<dbReference type="SUPFAM" id="SSF52151">
    <property type="entry name" value="FabD/lysophospholipase-like"/>
    <property type="match status" value="1"/>
</dbReference>
<feature type="active site" evidence="5">
    <location>
        <position position="92"/>
    </location>
</feature>
<dbReference type="AlphaFoldDB" id="E0E2I2"/>
<dbReference type="OrthoDB" id="9805460at2"/>
<dbReference type="RefSeq" id="WP_007788991.1">
    <property type="nucleotide sequence ID" value="NZ_ADGQ01000035.1"/>
</dbReference>
<dbReference type="InterPro" id="IPR016035">
    <property type="entry name" value="Acyl_Trfase/lysoPLipase"/>
</dbReference>
<comment type="caution">
    <text evidence="7">The sequence shown here is derived from an EMBL/GenBank/DDBJ whole genome shotgun (WGS) entry which is preliminary data.</text>
</comment>
<dbReference type="STRING" id="596315.HMPREF0634_1312"/>
<sequence>MSKKIAILFPGQGSQYEGMGRDLIASPVYKRAKEILDDHTYSVVEEASLDQLSKTRYGQVAIFLNSLSLYQELKDRVLDPNDISVSASLGLSLGEYTALCAAGVFSLDEGIDLVKNRGLIMGQGAGGKGSMVAVMKTSLETIQDLVDQAKEDNVLAVCNLNSPGQIVVGGEFEALDRFEEKCKEAKIKRYMRLNVEGPFHTQILSQAAQEFADDHLAKIDYREPGMDVYTNLSGKNYKQVDSIVENLKDQMCSPVRFIDCVENMIADGCQVFIEIGPGKSLSGFVKKINKDVRVINIQNISDIEGIDLEDLK</sequence>
<dbReference type="GO" id="GO:0004314">
    <property type="term" value="F:[acyl-carrier-protein] S-malonyltransferase activity"/>
    <property type="evidence" value="ECO:0007669"/>
    <property type="project" value="UniProtKB-EC"/>
</dbReference>
<dbReference type="GO" id="GO:0006633">
    <property type="term" value="P:fatty acid biosynthetic process"/>
    <property type="evidence" value="ECO:0007669"/>
    <property type="project" value="TreeGrafter"/>
</dbReference>
<dbReference type="SMART" id="SM00827">
    <property type="entry name" value="PKS_AT"/>
    <property type="match status" value="1"/>
</dbReference>
<dbReference type="Gene3D" id="3.30.70.250">
    <property type="entry name" value="Malonyl-CoA ACP transacylase, ACP-binding"/>
    <property type="match status" value="1"/>
</dbReference>
<dbReference type="PANTHER" id="PTHR42681">
    <property type="entry name" value="MALONYL-COA-ACYL CARRIER PROTEIN TRANSACYLASE, MITOCHONDRIAL"/>
    <property type="match status" value="1"/>
</dbReference>
<keyword evidence="8" id="KW-1185">Reference proteome</keyword>
<evidence type="ECO:0000313" key="8">
    <source>
        <dbReference type="Proteomes" id="UP000003244"/>
    </source>
</evidence>
<dbReference type="InterPro" id="IPR050858">
    <property type="entry name" value="Mal-CoA-ACP_Trans/PKS_FabD"/>
</dbReference>
<dbReference type="InterPro" id="IPR024925">
    <property type="entry name" value="Malonyl_CoA-ACP_transAc"/>
</dbReference>
<feature type="active site" evidence="5">
    <location>
        <position position="200"/>
    </location>
</feature>
<dbReference type="Gene3D" id="3.40.366.10">
    <property type="entry name" value="Malonyl-Coenzyme A Acyl Carrier Protein, domain 2"/>
    <property type="match status" value="1"/>
</dbReference>
<keyword evidence="1 4" id="KW-0808">Transferase</keyword>
<organism evidence="7 8">
    <name type="scientific">Peptostreptococcus stomatis DSM 17678</name>
    <dbReference type="NCBI Taxonomy" id="596315"/>
    <lineage>
        <taxon>Bacteria</taxon>
        <taxon>Bacillati</taxon>
        <taxon>Bacillota</taxon>
        <taxon>Clostridia</taxon>
        <taxon>Peptostreptococcales</taxon>
        <taxon>Peptostreptococcaceae</taxon>
        <taxon>Peptostreptococcus</taxon>
    </lineage>
</organism>
<dbReference type="Pfam" id="PF00698">
    <property type="entry name" value="Acyl_transf_1"/>
    <property type="match status" value="1"/>
</dbReference>
<dbReference type="InterPro" id="IPR016036">
    <property type="entry name" value="Malonyl_transacylase_ACP-bd"/>
</dbReference>
<evidence type="ECO:0000313" key="7">
    <source>
        <dbReference type="EMBL" id="EFM64907.1"/>
    </source>
</evidence>
<dbReference type="EC" id="2.3.1.39" evidence="4"/>
<evidence type="ECO:0000256" key="5">
    <source>
        <dbReference type="PIRSR" id="PIRSR000446-1"/>
    </source>
</evidence>
<evidence type="ECO:0000256" key="3">
    <source>
        <dbReference type="ARBA" id="ARBA00048462"/>
    </source>
</evidence>
<dbReference type="PANTHER" id="PTHR42681:SF1">
    <property type="entry name" value="MALONYL-COA-ACYL CARRIER PROTEIN TRANSACYLASE, MITOCHONDRIAL"/>
    <property type="match status" value="1"/>
</dbReference>
<accession>E0E2I2</accession>
<dbReference type="InterPro" id="IPR014043">
    <property type="entry name" value="Acyl_transferase_dom"/>
</dbReference>
<comment type="catalytic activity">
    <reaction evidence="3 4">
        <text>holo-[ACP] + malonyl-CoA = malonyl-[ACP] + CoA</text>
        <dbReference type="Rhea" id="RHEA:41792"/>
        <dbReference type="Rhea" id="RHEA-COMP:9623"/>
        <dbReference type="Rhea" id="RHEA-COMP:9685"/>
        <dbReference type="ChEBI" id="CHEBI:57287"/>
        <dbReference type="ChEBI" id="CHEBI:57384"/>
        <dbReference type="ChEBI" id="CHEBI:64479"/>
        <dbReference type="ChEBI" id="CHEBI:78449"/>
        <dbReference type="EC" id="2.3.1.39"/>
    </reaction>
</comment>
<evidence type="ECO:0000256" key="4">
    <source>
        <dbReference type="PIRNR" id="PIRNR000446"/>
    </source>
</evidence>
<comment type="similarity">
    <text evidence="4">Belongs to the fabD family.</text>
</comment>
<dbReference type="EMBL" id="ADGQ01000035">
    <property type="protein sequence ID" value="EFM64907.1"/>
    <property type="molecule type" value="Genomic_DNA"/>
</dbReference>
<evidence type="ECO:0000256" key="2">
    <source>
        <dbReference type="ARBA" id="ARBA00023315"/>
    </source>
</evidence>
<feature type="domain" description="Malonyl-CoA:ACP transacylase (MAT)" evidence="6">
    <location>
        <begin position="8"/>
        <end position="297"/>
    </location>
</feature>
<dbReference type="InterPro" id="IPR001227">
    <property type="entry name" value="Ac_transferase_dom_sf"/>
</dbReference>
<dbReference type="Proteomes" id="UP000003244">
    <property type="component" value="Unassembled WGS sequence"/>
</dbReference>
<gene>
    <name evidence="7" type="ORF">HMPREF0634_1312</name>
</gene>
<evidence type="ECO:0000259" key="6">
    <source>
        <dbReference type="SMART" id="SM00827"/>
    </source>
</evidence>